<keyword evidence="2" id="KW-0805">Transcription regulation</keyword>
<accession>A0A3A1YSA6</accession>
<evidence type="ECO:0000259" key="5">
    <source>
        <dbReference type="PROSITE" id="PS50931"/>
    </source>
</evidence>
<dbReference type="Pfam" id="PF00126">
    <property type="entry name" value="HTH_1"/>
    <property type="match status" value="1"/>
</dbReference>
<sequence length="307" mass="34303">MLMRQITDLKLIYSFIHAAETGSFTRAADILGITPSGVSKNINVLEEHLGVRLFNRTTRSSSLTLEGKNYLASIKPLIGQFETVNTSLLENSPEQAGIIRFSVAPDFYRIFIEPITSEYLLQNPQVSLDVDCTTKIIDFVQDGMDFVIRGGNIQDSNLISRKLFSFGMLLVASPEYLAKYGTPTQPSDLANHRIIMARYGYDELEYPMFTNAKGKGEICRLGQHVMISSEPNSLLAAAIRGLGIFYTSKLQAKPALDNGSLVEVLPDHVYRGNYNLVIQYPHRTHLAPRVKNLIDVLYAKLHTNEVC</sequence>
<dbReference type="InterPro" id="IPR036388">
    <property type="entry name" value="WH-like_DNA-bd_sf"/>
</dbReference>
<dbReference type="GO" id="GO:0003677">
    <property type="term" value="F:DNA binding"/>
    <property type="evidence" value="ECO:0007669"/>
    <property type="project" value="UniProtKB-KW"/>
</dbReference>
<evidence type="ECO:0000256" key="1">
    <source>
        <dbReference type="ARBA" id="ARBA00009437"/>
    </source>
</evidence>
<name>A0A3A1YSA6_9GAMM</name>
<dbReference type="EMBL" id="NRJG01000018">
    <property type="protein sequence ID" value="RIY40139.1"/>
    <property type="molecule type" value="Genomic_DNA"/>
</dbReference>
<dbReference type="OrthoDB" id="8885940at2"/>
<comment type="similarity">
    <text evidence="1">Belongs to the LysR transcriptional regulatory family.</text>
</comment>
<dbReference type="InterPro" id="IPR036390">
    <property type="entry name" value="WH_DNA-bd_sf"/>
</dbReference>
<dbReference type="AlphaFoldDB" id="A0A3A1YSA6"/>
<evidence type="ECO:0000313" key="6">
    <source>
        <dbReference type="EMBL" id="RIY40139.1"/>
    </source>
</evidence>
<dbReference type="Gene3D" id="3.40.190.290">
    <property type="match status" value="1"/>
</dbReference>
<reference evidence="6 7" key="1">
    <citation type="submission" date="2017-08" db="EMBL/GenBank/DDBJ databases">
        <title>Reclassification of Bisgaard taxon 37 and 44.</title>
        <authorList>
            <person name="Christensen H."/>
        </authorList>
    </citation>
    <scope>NUCLEOTIDE SEQUENCE [LARGE SCALE GENOMIC DNA]</scope>
    <source>
        <strain evidence="6 7">111</strain>
    </source>
</reference>
<dbReference type="InterPro" id="IPR000847">
    <property type="entry name" value="LysR_HTH_N"/>
</dbReference>
<evidence type="ECO:0000256" key="3">
    <source>
        <dbReference type="ARBA" id="ARBA00023125"/>
    </source>
</evidence>
<dbReference type="SUPFAM" id="SSF46785">
    <property type="entry name" value="Winged helix' DNA-binding domain"/>
    <property type="match status" value="1"/>
</dbReference>
<dbReference type="FunFam" id="1.10.10.10:FF:000001">
    <property type="entry name" value="LysR family transcriptional regulator"/>
    <property type="match status" value="1"/>
</dbReference>
<evidence type="ECO:0000256" key="4">
    <source>
        <dbReference type="ARBA" id="ARBA00023163"/>
    </source>
</evidence>
<evidence type="ECO:0000313" key="7">
    <source>
        <dbReference type="Proteomes" id="UP000265916"/>
    </source>
</evidence>
<dbReference type="PRINTS" id="PR00039">
    <property type="entry name" value="HTHLYSR"/>
</dbReference>
<feature type="domain" description="HTH lysR-type" evidence="5">
    <location>
        <begin position="7"/>
        <end position="64"/>
    </location>
</feature>
<dbReference type="Gene3D" id="1.10.10.10">
    <property type="entry name" value="Winged helix-like DNA-binding domain superfamily/Winged helix DNA-binding domain"/>
    <property type="match status" value="1"/>
</dbReference>
<dbReference type="Pfam" id="PF03466">
    <property type="entry name" value="LysR_substrate"/>
    <property type="match status" value="1"/>
</dbReference>
<dbReference type="PANTHER" id="PTHR30537:SF5">
    <property type="entry name" value="HTH-TYPE TRANSCRIPTIONAL ACTIVATOR TTDR-RELATED"/>
    <property type="match status" value="1"/>
</dbReference>
<proteinExistence type="inferred from homology"/>
<protein>
    <recommendedName>
        <fullName evidence="5">HTH lysR-type domain-containing protein</fullName>
    </recommendedName>
</protein>
<comment type="caution">
    <text evidence="6">The sequence shown here is derived from an EMBL/GenBank/DDBJ whole genome shotgun (WGS) entry which is preliminary data.</text>
</comment>
<dbReference type="PROSITE" id="PS50931">
    <property type="entry name" value="HTH_LYSR"/>
    <property type="match status" value="1"/>
</dbReference>
<evidence type="ECO:0000256" key="2">
    <source>
        <dbReference type="ARBA" id="ARBA00023015"/>
    </source>
</evidence>
<keyword evidence="4" id="KW-0804">Transcription</keyword>
<organism evidence="6 7">
    <name type="scientific">Psittacicella hinzii</name>
    <dbReference type="NCBI Taxonomy" id="2028575"/>
    <lineage>
        <taxon>Bacteria</taxon>
        <taxon>Pseudomonadati</taxon>
        <taxon>Pseudomonadota</taxon>
        <taxon>Gammaproteobacteria</taxon>
        <taxon>Pasteurellales</taxon>
        <taxon>Psittacicellaceae</taxon>
        <taxon>Psittacicella</taxon>
    </lineage>
</organism>
<dbReference type="Proteomes" id="UP000265916">
    <property type="component" value="Unassembled WGS sequence"/>
</dbReference>
<dbReference type="SUPFAM" id="SSF53850">
    <property type="entry name" value="Periplasmic binding protein-like II"/>
    <property type="match status" value="1"/>
</dbReference>
<keyword evidence="7" id="KW-1185">Reference proteome</keyword>
<gene>
    <name evidence="6" type="ORF">CKF58_00985</name>
</gene>
<dbReference type="CDD" id="cd08422">
    <property type="entry name" value="PBP2_CrgA_like"/>
    <property type="match status" value="1"/>
</dbReference>
<dbReference type="PANTHER" id="PTHR30537">
    <property type="entry name" value="HTH-TYPE TRANSCRIPTIONAL REGULATOR"/>
    <property type="match status" value="1"/>
</dbReference>
<keyword evidence="3" id="KW-0238">DNA-binding</keyword>
<dbReference type="GO" id="GO:0003700">
    <property type="term" value="F:DNA-binding transcription factor activity"/>
    <property type="evidence" value="ECO:0007669"/>
    <property type="project" value="InterPro"/>
</dbReference>
<dbReference type="InterPro" id="IPR005119">
    <property type="entry name" value="LysR_subst-bd"/>
</dbReference>
<dbReference type="InterPro" id="IPR058163">
    <property type="entry name" value="LysR-type_TF_proteobact-type"/>
</dbReference>